<reference evidence="1 2" key="1">
    <citation type="submission" date="2020-01" db="EMBL/GenBank/DDBJ databases">
        <title>Complete genome sequence of Chitinophaga sp. H33E-04 isolated from quinoa roots.</title>
        <authorList>
            <person name="Weon H.-Y."/>
            <person name="Lee S.A."/>
        </authorList>
    </citation>
    <scope>NUCLEOTIDE SEQUENCE [LARGE SCALE GENOMIC DNA]</scope>
    <source>
        <strain evidence="1 2">H33E-04</strain>
    </source>
</reference>
<dbReference type="AlphaFoldDB" id="A0A6B9ZNJ1"/>
<dbReference type="EMBL" id="CP048113">
    <property type="protein sequence ID" value="QHS63566.1"/>
    <property type="molecule type" value="Genomic_DNA"/>
</dbReference>
<keyword evidence="2" id="KW-1185">Reference proteome</keyword>
<gene>
    <name evidence="1" type="ORF">GWR21_29485</name>
</gene>
<dbReference type="RefSeq" id="WP_162335282.1">
    <property type="nucleotide sequence ID" value="NZ_CP048113.1"/>
</dbReference>
<accession>A0A6B9ZNJ1</accession>
<protein>
    <submittedName>
        <fullName evidence="1">Uncharacterized protein</fullName>
    </submittedName>
</protein>
<evidence type="ECO:0000313" key="1">
    <source>
        <dbReference type="EMBL" id="QHS63566.1"/>
    </source>
</evidence>
<sequence length="115" mass="12722">MRYYICVMKWLMILASIYVLLLSGIPCCGNDACCREEYAWAESGAHHDHADNSKPGLPCSPFFSCTACHALVAVNHTVNIPLPTGIEKKLLFSYIDKSLPTFAAAVWQPPQTIFS</sequence>
<name>A0A6B9ZNJ1_9BACT</name>
<proteinExistence type="predicted"/>
<evidence type="ECO:0000313" key="2">
    <source>
        <dbReference type="Proteomes" id="UP000476411"/>
    </source>
</evidence>
<dbReference type="Proteomes" id="UP000476411">
    <property type="component" value="Chromosome"/>
</dbReference>
<organism evidence="1 2">
    <name type="scientific">Chitinophaga agri</name>
    <dbReference type="NCBI Taxonomy" id="2703787"/>
    <lineage>
        <taxon>Bacteria</taxon>
        <taxon>Pseudomonadati</taxon>
        <taxon>Bacteroidota</taxon>
        <taxon>Chitinophagia</taxon>
        <taxon>Chitinophagales</taxon>
        <taxon>Chitinophagaceae</taxon>
        <taxon>Chitinophaga</taxon>
    </lineage>
</organism>
<dbReference type="KEGG" id="chih:GWR21_29485"/>